<dbReference type="GO" id="GO:0009234">
    <property type="term" value="P:menaquinone biosynthetic process"/>
    <property type="evidence" value="ECO:0007669"/>
    <property type="project" value="UniProtKB-UniPathway"/>
</dbReference>
<dbReference type="Gene3D" id="1.20.120.1780">
    <property type="entry name" value="UbiA prenyltransferase"/>
    <property type="match status" value="1"/>
</dbReference>
<dbReference type="PIRSF" id="PIRSF005355">
    <property type="entry name" value="UBIAD1"/>
    <property type="match status" value="1"/>
</dbReference>
<dbReference type="InterPro" id="IPR044878">
    <property type="entry name" value="UbiA_sf"/>
</dbReference>
<evidence type="ECO:0000256" key="1">
    <source>
        <dbReference type="ARBA" id="ARBA00004141"/>
    </source>
</evidence>
<dbReference type="PANTHER" id="PTHR13929:SF0">
    <property type="entry name" value="UBIA PRENYLTRANSFERASE DOMAIN-CONTAINING PROTEIN 1"/>
    <property type="match status" value="1"/>
</dbReference>
<comment type="subcellular location">
    <subcellularLocation>
        <location evidence="1">Membrane</location>
        <topology evidence="1">Multi-pass membrane protein</topology>
    </subcellularLocation>
</comment>
<dbReference type="UniPathway" id="UPA00079"/>
<dbReference type="STRING" id="1244869.H261_16700"/>
<dbReference type="GO" id="GO:0042371">
    <property type="term" value="P:vitamin K biosynthetic process"/>
    <property type="evidence" value="ECO:0007669"/>
    <property type="project" value="TreeGrafter"/>
</dbReference>
<feature type="transmembrane region" description="Helical" evidence="9">
    <location>
        <begin position="192"/>
        <end position="211"/>
    </location>
</feature>
<dbReference type="CDD" id="cd13962">
    <property type="entry name" value="PT_UbiA_UBIAD1"/>
    <property type="match status" value="1"/>
</dbReference>
<evidence type="ECO:0000256" key="3">
    <source>
        <dbReference type="ARBA" id="ARBA00022428"/>
    </source>
</evidence>
<comment type="pathway">
    <text evidence="2">Quinol/quinone metabolism; menaquinone biosynthesis.</text>
</comment>
<evidence type="ECO:0000256" key="4">
    <source>
        <dbReference type="ARBA" id="ARBA00022475"/>
    </source>
</evidence>
<evidence type="ECO:0000256" key="5">
    <source>
        <dbReference type="ARBA" id="ARBA00022679"/>
    </source>
</evidence>
<evidence type="ECO:0000256" key="6">
    <source>
        <dbReference type="ARBA" id="ARBA00022692"/>
    </source>
</evidence>
<sequence>MTRVNAERDGQGQFEAMPGLPRTLFLATRPMFLPAALVPVLVGTCWGVHRAQALDPVALGLAAAAMACLHAGANVLNDVGDELNGADRLNHAPIAPFTGGSRFIQDGRLGLKAMAAWGVALLLAAMALGGILSLSKGEWVLVFGLVGGGLAVAYSLPPLSLASRGLGEAAVAVAFGLPVAACFWLQSGTVGLEAMLCSAIVGAWTAAILIVNEVPDLAADEQAGKRTLVVRLGAKGAPSLYLSVQAVASALMLALGWLSHLPPWAVAPPLLAMLAALAATPLMAGGRSGQLAAIRITLGIHLLGGLSLAGAAFLG</sequence>
<dbReference type="eggNOG" id="COG1575">
    <property type="taxonomic scope" value="Bacteria"/>
</dbReference>
<dbReference type="Pfam" id="PF01040">
    <property type="entry name" value="UbiA"/>
    <property type="match status" value="1"/>
</dbReference>
<reference evidence="10 11" key="1">
    <citation type="journal article" date="2014" name="Genome Announc.">
        <title>Draft Genome Sequence of Magnetospirillum sp. Strain SO-1, a Freshwater Magnetotactic Bacterium Isolated from the Ol'khovka River, Russia.</title>
        <authorList>
            <person name="Grouzdev D.S."/>
            <person name="Dziuba M.V."/>
            <person name="Sukhacheva M.S."/>
            <person name="Mardanov A.V."/>
            <person name="Beletskiy A.V."/>
            <person name="Kuznetsov B.B."/>
            <person name="Skryabin K.G."/>
        </authorList>
    </citation>
    <scope>NUCLEOTIDE SEQUENCE [LARGE SCALE GENOMIC DNA]</scope>
    <source>
        <strain evidence="10 11">SO-1</strain>
    </source>
</reference>
<dbReference type="Gene3D" id="1.10.357.140">
    <property type="entry name" value="UbiA prenyltransferase"/>
    <property type="match status" value="1"/>
</dbReference>
<evidence type="ECO:0000313" key="11">
    <source>
        <dbReference type="Proteomes" id="UP000011744"/>
    </source>
</evidence>
<feature type="transmembrane region" description="Helical" evidence="9">
    <location>
        <begin position="264"/>
        <end position="284"/>
    </location>
</feature>
<feature type="transmembrane region" description="Helical" evidence="9">
    <location>
        <begin position="114"/>
        <end position="133"/>
    </location>
</feature>
<gene>
    <name evidence="10" type="ORF">H261_16700</name>
</gene>
<accession>M3A8F9</accession>
<keyword evidence="4" id="KW-1003">Cell membrane</keyword>
<organism evidence="10 11">
    <name type="scientific">Paramagnetospirillum caucaseum</name>
    <dbReference type="NCBI Taxonomy" id="1244869"/>
    <lineage>
        <taxon>Bacteria</taxon>
        <taxon>Pseudomonadati</taxon>
        <taxon>Pseudomonadota</taxon>
        <taxon>Alphaproteobacteria</taxon>
        <taxon>Rhodospirillales</taxon>
        <taxon>Magnetospirillaceae</taxon>
        <taxon>Paramagnetospirillum</taxon>
    </lineage>
</organism>
<keyword evidence="3" id="KW-0474">Menaquinone biosynthesis</keyword>
<proteinExistence type="predicted"/>
<evidence type="ECO:0000256" key="2">
    <source>
        <dbReference type="ARBA" id="ARBA00004863"/>
    </source>
</evidence>
<keyword evidence="8 9" id="KW-0472">Membrane</keyword>
<evidence type="ECO:0000256" key="8">
    <source>
        <dbReference type="ARBA" id="ARBA00023136"/>
    </source>
</evidence>
<dbReference type="RefSeq" id="WP_008619712.1">
    <property type="nucleotide sequence ID" value="NZ_AONQ01000052.1"/>
</dbReference>
<comment type="caution">
    <text evidence="10">The sequence shown here is derived from an EMBL/GenBank/DDBJ whole genome shotgun (WGS) entry which is preliminary data.</text>
</comment>
<keyword evidence="11" id="KW-1185">Reference proteome</keyword>
<dbReference type="Proteomes" id="UP000011744">
    <property type="component" value="Unassembled WGS sequence"/>
</dbReference>
<name>M3A8F9_9PROT</name>
<dbReference type="PATRIC" id="fig|1244869.3.peg.3354"/>
<dbReference type="PANTHER" id="PTHR13929">
    <property type="entry name" value="1,4-DIHYDROXY-2-NAPHTHOATE OCTAPRENYLTRANSFERASE"/>
    <property type="match status" value="1"/>
</dbReference>
<keyword evidence="7 9" id="KW-1133">Transmembrane helix</keyword>
<keyword evidence="6 9" id="KW-0812">Transmembrane</keyword>
<evidence type="ECO:0000256" key="7">
    <source>
        <dbReference type="ARBA" id="ARBA00022989"/>
    </source>
</evidence>
<dbReference type="GO" id="GO:0004659">
    <property type="term" value="F:prenyltransferase activity"/>
    <property type="evidence" value="ECO:0007669"/>
    <property type="project" value="InterPro"/>
</dbReference>
<feature type="transmembrane region" description="Helical" evidence="9">
    <location>
        <begin position="296"/>
        <end position="314"/>
    </location>
</feature>
<feature type="transmembrane region" description="Helical" evidence="9">
    <location>
        <begin position="240"/>
        <end position="258"/>
    </location>
</feature>
<protein>
    <submittedName>
        <fullName evidence="10">1,4-dihydroxy-2-naphthoate octaprenyltransferase</fullName>
    </submittedName>
</protein>
<feature type="transmembrane region" description="Helical" evidence="9">
    <location>
        <begin position="169"/>
        <end position="186"/>
    </location>
</feature>
<keyword evidence="5 10" id="KW-0808">Transferase</keyword>
<dbReference type="GO" id="GO:0016020">
    <property type="term" value="C:membrane"/>
    <property type="evidence" value="ECO:0007669"/>
    <property type="project" value="UniProtKB-SubCell"/>
</dbReference>
<evidence type="ECO:0000313" key="10">
    <source>
        <dbReference type="EMBL" id="EME68809.1"/>
    </source>
</evidence>
<dbReference type="EMBL" id="AONQ01000052">
    <property type="protein sequence ID" value="EME68809.1"/>
    <property type="molecule type" value="Genomic_DNA"/>
</dbReference>
<feature type="transmembrane region" description="Helical" evidence="9">
    <location>
        <begin position="139"/>
        <end position="157"/>
    </location>
</feature>
<dbReference type="AlphaFoldDB" id="M3A8F9"/>
<dbReference type="InterPro" id="IPR026046">
    <property type="entry name" value="UBIAD1"/>
</dbReference>
<dbReference type="InterPro" id="IPR000537">
    <property type="entry name" value="UbiA_prenyltransferase"/>
</dbReference>
<evidence type="ECO:0000256" key="9">
    <source>
        <dbReference type="SAM" id="Phobius"/>
    </source>
</evidence>